<protein>
    <recommendedName>
        <fullName evidence="5">HTH myb-type domain-containing protein</fullName>
    </recommendedName>
</protein>
<dbReference type="SMART" id="SM00717">
    <property type="entry name" value="SANT"/>
    <property type="match status" value="1"/>
</dbReference>
<feature type="compositionally biased region" description="Low complexity" evidence="4">
    <location>
        <begin position="735"/>
        <end position="745"/>
    </location>
</feature>
<evidence type="ECO:0000256" key="2">
    <source>
        <dbReference type="ARBA" id="ARBA00023242"/>
    </source>
</evidence>
<feature type="compositionally biased region" description="Pro residues" evidence="4">
    <location>
        <begin position="211"/>
        <end position="222"/>
    </location>
</feature>
<evidence type="ECO:0000259" key="5">
    <source>
        <dbReference type="PROSITE" id="PS51294"/>
    </source>
</evidence>
<dbReference type="CDD" id="cd11660">
    <property type="entry name" value="SANT_TRF"/>
    <property type="match status" value="1"/>
</dbReference>
<feature type="compositionally biased region" description="Low complexity" evidence="4">
    <location>
        <begin position="125"/>
        <end position="141"/>
    </location>
</feature>
<feature type="domain" description="HTH myb-type" evidence="5">
    <location>
        <begin position="786"/>
        <end position="838"/>
    </location>
</feature>
<evidence type="ECO:0000313" key="6">
    <source>
        <dbReference type="EMBL" id="QBZ64860.1"/>
    </source>
</evidence>
<dbReference type="GO" id="GO:0010833">
    <property type="term" value="P:telomere maintenance via telomere lengthening"/>
    <property type="evidence" value="ECO:0007669"/>
    <property type="project" value="TreeGrafter"/>
</dbReference>
<dbReference type="InterPro" id="IPR017930">
    <property type="entry name" value="Myb_dom"/>
</dbReference>
<dbReference type="SUPFAM" id="SSF46689">
    <property type="entry name" value="Homeodomain-like"/>
    <property type="match status" value="1"/>
</dbReference>
<evidence type="ECO:0000256" key="4">
    <source>
        <dbReference type="SAM" id="MobiDB-lite"/>
    </source>
</evidence>
<keyword evidence="3" id="KW-0131">Cell cycle</keyword>
<feature type="compositionally biased region" description="Polar residues" evidence="4">
    <location>
        <begin position="1050"/>
        <end position="1079"/>
    </location>
</feature>
<feature type="compositionally biased region" description="Low complexity" evidence="4">
    <location>
        <begin position="1254"/>
        <end position="1285"/>
    </location>
</feature>
<feature type="compositionally biased region" description="Low complexity" evidence="4">
    <location>
        <begin position="1007"/>
        <end position="1023"/>
    </location>
</feature>
<feature type="compositionally biased region" description="Polar residues" evidence="4">
    <location>
        <begin position="1199"/>
        <end position="1208"/>
    </location>
</feature>
<evidence type="ECO:0000256" key="1">
    <source>
        <dbReference type="ARBA" id="ARBA00023125"/>
    </source>
</evidence>
<dbReference type="InterPro" id="IPR001005">
    <property type="entry name" value="SANT/Myb"/>
</dbReference>
<feature type="compositionally biased region" description="Polar residues" evidence="4">
    <location>
        <begin position="1234"/>
        <end position="1244"/>
    </location>
</feature>
<accession>A0A4P7NRB1</accession>
<feature type="compositionally biased region" description="Low complexity" evidence="4">
    <location>
        <begin position="170"/>
        <end position="210"/>
    </location>
</feature>
<feature type="compositionally biased region" description="Low complexity" evidence="4">
    <location>
        <begin position="10"/>
        <end position="21"/>
    </location>
</feature>
<dbReference type="InterPro" id="IPR013867">
    <property type="entry name" value="Telomere_rpt-bd_fac_dimer_dom"/>
</dbReference>
<feature type="compositionally biased region" description="Low complexity" evidence="4">
    <location>
        <begin position="1080"/>
        <end position="1093"/>
    </location>
</feature>
<reference evidence="6 7" key="1">
    <citation type="journal article" date="2019" name="Mol. Biol. Evol.">
        <title>Blast fungal genomes show frequent chromosomal changes, gene gains and losses, and effector gene turnover.</title>
        <authorList>
            <person name="Gomez Luciano L.B."/>
            <person name="Jason Tsai I."/>
            <person name="Chuma I."/>
            <person name="Tosa Y."/>
            <person name="Chen Y.H."/>
            <person name="Li J.Y."/>
            <person name="Li M.Y."/>
            <person name="Jade Lu M.Y."/>
            <person name="Nakayashiki H."/>
            <person name="Li W.H."/>
        </authorList>
    </citation>
    <scope>NUCLEOTIDE SEQUENCE [LARGE SCALE GENOMIC DNA]</scope>
    <source>
        <strain evidence="6">MZ5-1-6</strain>
    </source>
</reference>
<dbReference type="InterPro" id="IPR009057">
    <property type="entry name" value="Homeodomain-like_sf"/>
</dbReference>
<feature type="compositionally biased region" description="Low complexity" evidence="4">
    <location>
        <begin position="29"/>
        <end position="38"/>
    </location>
</feature>
<feature type="compositionally biased region" description="Low complexity" evidence="4">
    <location>
        <begin position="1147"/>
        <end position="1198"/>
    </location>
</feature>
<dbReference type="Gene3D" id="1.10.10.60">
    <property type="entry name" value="Homeodomain-like"/>
    <property type="match status" value="1"/>
</dbReference>
<name>A0A4P7NRB1_PYROR</name>
<feature type="region of interest" description="Disordered" evidence="4">
    <location>
        <begin position="1050"/>
        <end position="1291"/>
    </location>
</feature>
<gene>
    <name evidence="6" type="ORF">PoMZ_06561</name>
</gene>
<dbReference type="Proteomes" id="UP000294847">
    <property type="component" value="Chromosome 6"/>
</dbReference>
<keyword evidence="2" id="KW-0539">Nucleus</keyword>
<feature type="compositionally biased region" description="Polar residues" evidence="4">
    <location>
        <begin position="772"/>
        <end position="787"/>
    </location>
</feature>
<dbReference type="PROSITE" id="PS51294">
    <property type="entry name" value="HTH_MYB"/>
    <property type="match status" value="1"/>
</dbReference>
<dbReference type="GO" id="GO:0003691">
    <property type="term" value="F:double-stranded telomeric DNA binding"/>
    <property type="evidence" value="ECO:0007669"/>
    <property type="project" value="TreeGrafter"/>
</dbReference>
<keyword evidence="1" id="KW-0238">DNA-binding</keyword>
<dbReference type="Pfam" id="PF08558">
    <property type="entry name" value="TRF"/>
    <property type="match status" value="1"/>
</dbReference>
<dbReference type="EMBL" id="CP034209">
    <property type="protein sequence ID" value="QBZ64860.1"/>
    <property type="molecule type" value="Genomic_DNA"/>
</dbReference>
<feature type="region of interest" description="Disordered" evidence="4">
    <location>
        <begin position="1"/>
        <end position="44"/>
    </location>
</feature>
<evidence type="ECO:0000313" key="7">
    <source>
        <dbReference type="Proteomes" id="UP000294847"/>
    </source>
</evidence>
<feature type="region of interest" description="Disordered" evidence="4">
    <location>
        <begin position="769"/>
        <end position="791"/>
    </location>
</feature>
<feature type="region of interest" description="Disordered" evidence="4">
    <location>
        <begin position="896"/>
        <end position="976"/>
    </location>
</feature>
<feature type="region of interest" description="Disordered" evidence="4">
    <location>
        <begin position="1005"/>
        <end position="1038"/>
    </location>
</feature>
<evidence type="ECO:0000256" key="3">
    <source>
        <dbReference type="ARBA" id="ARBA00023306"/>
    </source>
</evidence>
<dbReference type="InterPro" id="IPR052833">
    <property type="entry name" value="Telomeric_DNA-bd_trans-reg"/>
</dbReference>
<feature type="compositionally biased region" description="Pro residues" evidence="4">
    <location>
        <begin position="112"/>
        <end position="124"/>
    </location>
</feature>
<dbReference type="GO" id="GO:0042803">
    <property type="term" value="F:protein homodimerization activity"/>
    <property type="evidence" value="ECO:0007669"/>
    <property type="project" value="InterPro"/>
</dbReference>
<feature type="compositionally biased region" description="Low complexity" evidence="4">
    <location>
        <begin position="1101"/>
        <end position="1113"/>
    </location>
</feature>
<dbReference type="PANTHER" id="PTHR47807">
    <property type="entry name" value="PROTEIN TBF1"/>
    <property type="match status" value="1"/>
</dbReference>
<proteinExistence type="predicted"/>
<sequence length="1308" mass="138792">MAEMSLGTEADVAAAAAAPDSAPTPAPAPASHDPTSSDNQVKFEESTLDALAAIGTCLDFDTVKACADHYTPKRRRDSEEEATDGGDEKRVKTEHNSLSIQDIPAAASASPQPMPPPIASPPTVAPASATPQPSVPPQTAQDTSALGPDSKEIAAPQLATSQTPAATELPAPQQHIAQPAPQAQTAPPEQLSIQQQLQLQLQQIQQISQPTPSPAPTAPAAPQPSHQPVVTQSSGQPPPAQQHVVAEPANIPAAPLPHTQPLAALQHAVHESTHVPAAQLPSAQPVAAPHQVAAEPAAPSWDLAALLESALGDIDEQAFKTLQQPEPNVVPARAPEPAPPVPAMPVAQQLPRPVAPVVRPKQKRMKFHENPIYIVRSMGLHFLGSLAVQVLLALSERPRVETVNAIRSSDSETGKAYKSLSAAFKAARRMFSETSSILQADELKIEEPGDFETIQMANLATICSTVFESDTASLLEAHNGFLRTFLPELSPLTDNLTNLFLSLKTQAFLRSCPETADDARMRELLGIYFPADAEAPLKQLHPDSPLTQTEKVFMSMSTKRGERLGNEVRDTMKRKLLAIEYPWDGLLDDLNKYLRDNLDNVLTYAESQGIEIPADEESIPEPQIDIASGIDLSALHAAVHGTDPAKNGISEADKAVMASDSLGLGKLIQATMDKDKAAETESLGLASLINERMGAHAASQTYQQHPQAGLTYNGLGNMHNTYLSQPQYHNGPYQQQYAQAPAPGGSADLPPNQSSPSTVLYERARQAAVAKSTVSNTRRDGLSSTRRPWSPEEERALMTGLDLVKGPHWSQILSLFGPNGTLSDVLKDRSQVQLKDKARNLKLFFLKTNSEMPYYLQSVTGELKTRAPNLSARKAREMEQAGVNAATEEQARAQGMAGLAHDSKTASPAPPPCSPLTPGGSVNGGRTGSPSTPLQTHAKIPIPPATSAAGGSSMLAHAPQGTNGIHGPRPGVASTIGQMSPHVIAAQARTAAATGSVQPQAQYSHVQTQAYQSQPQQGAQIQQHLPPRAQNQAQHQRPLPAQIPAAQQRNIPPNAQTGTQQPLAQGPHQAQQLPGQTPLQYAQAQVQAHNAAQKTAPRVPATQGQTSAATGQQNMASSASRPVQHGQAVPQNYPQKPLHPAPQSMLQQPTQQAQRPTTQGNVLAQQQPQQHAQQQPSQTVPRPQQQQQAPTTWQVQGQPQSAPSNPGQQAPRPPINGLQPQTAIPAYLQGSPRPAQQSPLTLPQVQKATPPPHTTQAAPPQQTTTVANPEPAPAPAATSAEVTASDKTTSLDEDFMQKMAAALAKATG</sequence>
<feature type="region of interest" description="Disordered" evidence="4">
    <location>
        <begin position="735"/>
        <end position="756"/>
    </location>
</feature>
<feature type="region of interest" description="Disordered" evidence="4">
    <location>
        <begin position="68"/>
        <end position="245"/>
    </location>
</feature>
<dbReference type="FunFam" id="1.10.10.60:FF:000137">
    <property type="entry name" value="MYB DNA binding protein"/>
    <property type="match status" value="1"/>
</dbReference>
<organism evidence="6 7">
    <name type="scientific">Pyricularia oryzae</name>
    <name type="common">Rice blast fungus</name>
    <name type="synonym">Magnaporthe oryzae</name>
    <dbReference type="NCBI Taxonomy" id="318829"/>
    <lineage>
        <taxon>Eukaryota</taxon>
        <taxon>Fungi</taxon>
        <taxon>Dikarya</taxon>
        <taxon>Ascomycota</taxon>
        <taxon>Pezizomycotina</taxon>
        <taxon>Sordariomycetes</taxon>
        <taxon>Sordariomycetidae</taxon>
        <taxon>Magnaporthales</taxon>
        <taxon>Pyriculariaceae</taxon>
        <taxon>Pyricularia</taxon>
    </lineage>
</organism>
<dbReference type="PANTHER" id="PTHR47807:SF1">
    <property type="entry name" value="PROTEIN TBF1"/>
    <property type="match status" value="1"/>
</dbReference>
<feature type="compositionally biased region" description="Basic and acidic residues" evidence="4">
    <location>
        <begin position="86"/>
        <end position="95"/>
    </location>
</feature>